<dbReference type="PANTHER" id="PTHR18968">
    <property type="entry name" value="THIAMINE PYROPHOSPHATE ENZYMES"/>
    <property type="match status" value="1"/>
</dbReference>
<dbReference type="InterPro" id="IPR012001">
    <property type="entry name" value="Thiamin_PyroP_enz_TPP-bd_dom"/>
</dbReference>
<dbReference type="GO" id="GO:0009097">
    <property type="term" value="P:isoleucine biosynthetic process"/>
    <property type="evidence" value="ECO:0007669"/>
    <property type="project" value="TreeGrafter"/>
</dbReference>
<evidence type="ECO:0000313" key="8">
    <source>
        <dbReference type="EMBL" id="SLN67100.1"/>
    </source>
</evidence>
<dbReference type="Pfam" id="PF02776">
    <property type="entry name" value="TPP_enzyme_N"/>
    <property type="match status" value="1"/>
</dbReference>
<dbReference type="Pfam" id="PF02775">
    <property type="entry name" value="TPP_enzyme_C"/>
    <property type="match status" value="1"/>
</dbReference>
<keyword evidence="2 8" id="KW-0808">Transferase</keyword>
<dbReference type="InterPro" id="IPR000399">
    <property type="entry name" value="TPP-bd_CS"/>
</dbReference>
<dbReference type="Proteomes" id="UP000193778">
    <property type="component" value="Unassembled WGS sequence"/>
</dbReference>
<dbReference type="SUPFAM" id="SSF52467">
    <property type="entry name" value="DHS-like NAD/FAD-binding domain"/>
    <property type="match status" value="1"/>
</dbReference>
<dbReference type="InterPro" id="IPR011766">
    <property type="entry name" value="TPP_enzyme_TPP-bd"/>
</dbReference>
<feature type="domain" description="Thiamine pyrophosphate enzyme N-terminal TPP-binding" evidence="7">
    <location>
        <begin position="11"/>
        <end position="124"/>
    </location>
</feature>
<dbReference type="Gene3D" id="3.40.50.1220">
    <property type="entry name" value="TPP-binding domain"/>
    <property type="match status" value="1"/>
</dbReference>
<dbReference type="InterPro" id="IPR029035">
    <property type="entry name" value="DHS-like_NAD/FAD-binding_dom"/>
</dbReference>
<dbReference type="PROSITE" id="PS00187">
    <property type="entry name" value="TPP_ENZYMES"/>
    <property type="match status" value="1"/>
</dbReference>
<evidence type="ECO:0000256" key="1">
    <source>
        <dbReference type="ARBA" id="ARBA00007812"/>
    </source>
</evidence>
<dbReference type="CDD" id="cd00568">
    <property type="entry name" value="TPP_enzymes"/>
    <property type="match status" value="1"/>
</dbReference>
<sequence>MNAQSQHKTLTGAQILVECLRQQEVDQCFLVPGESYLAVLDALTDAPEIDMTVCRQEGGAAMMADAYGKLTGRPGICMVTRGPGATNASAGLHIARQDATPMILFVGQVARDMREREAFQEIDYRRMFGQVAKWVAEVDSPDRMAEMVSRAFHVAMSGRPGPVVLALPEDMLVEQTVINPPQLPVVGPARATITAGDASTLLAALETSTNPMIVVGGGAWSDQARLDLEGFATRWAVPVAASFRCQDFFDNTHPLYAGDAGIGINPKLAARIKSADVLILLGTRFSEMESSGYSLIDIPKPAQHLIHIYPDPDEIGRVYVPDLGIAAPAAETVATMLECAAPKHKLTDRQVHAEACNEDYRVWSTLPDGRGDLAMAEVIGHLKNTLPENAIITNGAGNYTVWVHRFLNFRTHRTQLAPISGSMGYGLPAAVAAARTHPDRQVVCFAGDGCFLMHGQELATAAKYNVNLTVIVVNNGMYGTIRMHQERNYPGRVSATNLVNPDFAMLAKSYGCHGETVTRTDQFAQAWERACAHRGPSLIELQVDPELITPTQTINDLRSAATPLQQIETG</sequence>
<dbReference type="GO" id="GO:0000287">
    <property type="term" value="F:magnesium ion binding"/>
    <property type="evidence" value="ECO:0007669"/>
    <property type="project" value="InterPro"/>
</dbReference>
<keyword evidence="3 4" id="KW-0786">Thiamine pyrophosphate</keyword>
<dbReference type="Pfam" id="PF00205">
    <property type="entry name" value="TPP_enzyme_M"/>
    <property type="match status" value="1"/>
</dbReference>
<dbReference type="FunFam" id="3.40.50.970:FF:000007">
    <property type="entry name" value="Acetolactate synthase"/>
    <property type="match status" value="1"/>
</dbReference>
<dbReference type="NCBIfam" id="NF006052">
    <property type="entry name" value="PRK08199.1"/>
    <property type="match status" value="1"/>
</dbReference>
<dbReference type="EC" id="2.2.1.6" evidence="8"/>
<dbReference type="AlphaFoldDB" id="A0A1X7A0H0"/>
<dbReference type="GO" id="GO:0030976">
    <property type="term" value="F:thiamine pyrophosphate binding"/>
    <property type="evidence" value="ECO:0007669"/>
    <property type="project" value="InterPro"/>
</dbReference>
<dbReference type="RefSeq" id="WP_200818595.1">
    <property type="nucleotide sequence ID" value="NZ_FWFP01000010.1"/>
</dbReference>
<evidence type="ECO:0000313" key="9">
    <source>
        <dbReference type="Proteomes" id="UP000193778"/>
    </source>
</evidence>
<keyword evidence="9" id="KW-1185">Reference proteome</keyword>
<dbReference type="PANTHER" id="PTHR18968:SF120">
    <property type="entry name" value="ACETOLACTATE SYNTHASE LARGE SUBUNIT"/>
    <property type="match status" value="1"/>
</dbReference>
<protein>
    <submittedName>
        <fullName evidence="8">Acetolactate synthase large subunit</fullName>
        <ecNumber evidence="8">2.2.1.6</ecNumber>
    </submittedName>
</protein>
<reference evidence="9" key="1">
    <citation type="submission" date="2017-03" db="EMBL/GenBank/DDBJ databases">
        <authorList>
            <person name="Rodrigo-Torres L."/>
            <person name="Arahal R.D."/>
            <person name="Lucena T."/>
        </authorList>
    </citation>
    <scope>NUCLEOTIDE SEQUENCE [LARGE SCALE GENOMIC DNA]</scope>
    <source>
        <strain evidence="9">CECT 8411</strain>
    </source>
</reference>
<gene>
    <name evidence="8" type="primary">ilvB_2</name>
    <name evidence="8" type="ORF">RUM8411_03373</name>
</gene>
<proteinExistence type="inferred from homology"/>
<comment type="similarity">
    <text evidence="1 4">Belongs to the TPP enzyme family.</text>
</comment>
<name>A0A1X7A0H0_9RHOB</name>
<dbReference type="GO" id="GO:0003984">
    <property type="term" value="F:acetolactate synthase activity"/>
    <property type="evidence" value="ECO:0007669"/>
    <property type="project" value="UniProtKB-EC"/>
</dbReference>
<evidence type="ECO:0000256" key="3">
    <source>
        <dbReference type="ARBA" id="ARBA00023052"/>
    </source>
</evidence>
<dbReference type="SUPFAM" id="SSF52518">
    <property type="entry name" value="Thiamin diphosphate-binding fold (THDP-binding)"/>
    <property type="match status" value="2"/>
</dbReference>
<dbReference type="GO" id="GO:0050660">
    <property type="term" value="F:flavin adenine dinucleotide binding"/>
    <property type="evidence" value="ECO:0007669"/>
    <property type="project" value="TreeGrafter"/>
</dbReference>
<dbReference type="GO" id="GO:0005948">
    <property type="term" value="C:acetolactate synthase complex"/>
    <property type="evidence" value="ECO:0007669"/>
    <property type="project" value="TreeGrafter"/>
</dbReference>
<dbReference type="InterPro" id="IPR029061">
    <property type="entry name" value="THDP-binding"/>
</dbReference>
<feature type="domain" description="Thiamine pyrophosphate enzyme central" evidence="5">
    <location>
        <begin position="200"/>
        <end position="334"/>
    </location>
</feature>
<dbReference type="GO" id="GO:0009099">
    <property type="term" value="P:L-valine biosynthetic process"/>
    <property type="evidence" value="ECO:0007669"/>
    <property type="project" value="TreeGrafter"/>
</dbReference>
<dbReference type="InterPro" id="IPR045229">
    <property type="entry name" value="TPP_enz"/>
</dbReference>
<dbReference type="CDD" id="cd07035">
    <property type="entry name" value="TPP_PYR_POX_like"/>
    <property type="match status" value="1"/>
</dbReference>
<accession>A0A1X7A0H0</accession>
<dbReference type="EMBL" id="FWFP01000010">
    <property type="protein sequence ID" value="SLN67100.1"/>
    <property type="molecule type" value="Genomic_DNA"/>
</dbReference>
<evidence type="ECO:0000256" key="4">
    <source>
        <dbReference type="RuleBase" id="RU362132"/>
    </source>
</evidence>
<dbReference type="Gene3D" id="3.40.50.970">
    <property type="match status" value="2"/>
</dbReference>
<organism evidence="8 9">
    <name type="scientific">Ruegeria meonggei</name>
    <dbReference type="NCBI Taxonomy" id="1446476"/>
    <lineage>
        <taxon>Bacteria</taxon>
        <taxon>Pseudomonadati</taxon>
        <taxon>Pseudomonadota</taxon>
        <taxon>Alphaproteobacteria</taxon>
        <taxon>Rhodobacterales</taxon>
        <taxon>Roseobacteraceae</taxon>
        <taxon>Ruegeria</taxon>
    </lineage>
</organism>
<evidence type="ECO:0000259" key="5">
    <source>
        <dbReference type="Pfam" id="PF00205"/>
    </source>
</evidence>
<feature type="domain" description="Thiamine pyrophosphate enzyme TPP-binding" evidence="6">
    <location>
        <begin position="395"/>
        <end position="540"/>
    </location>
</feature>
<evidence type="ECO:0000256" key="2">
    <source>
        <dbReference type="ARBA" id="ARBA00022679"/>
    </source>
</evidence>
<dbReference type="InterPro" id="IPR012000">
    <property type="entry name" value="Thiamin_PyroP_enz_cen_dom"/>
</dbReference>
<evidence type="ECO:0000259" key="7">
    <source>
        <dbReference type="Pfam" id="PF02776"/>
    </source>
</evidence>
<evidence type="ECO:0000259" key="6">
    <source>
        <dbReference type="Pfam" id="PF02775"/>
    </source>
</evidence>